<evidence type="ECO:0000256" key="6">
    <source>
        <dbReference type="ARBA" id="ARBA00022741"/>
    </source>
</evidence>
<dbReference type="InterPro" id="IPR007886">
    <property type="entry name" value="AlaDH/PNT_N"/>
</dbReference>
<dbReference type="eggNOG" id="ENOG502R2HR">
    <property type="taxonomic scope" value="Eukaryota"/>
</dbReference>
<evidence type="ECO:0000256" key="12">
    <source>
        <dbReference type="ARBA" id="ARBA00048202"/>
    </source>
</evidence>
<evidence type="ECO:0000256" key="7">
    <source>
        <dbReference type="ARBA" id="ARBA00022857"/>
    </source>
</evidence>
<dbReference type="SMART" id="SM01002">
    <property type="entry name" value="AlaDh_PNT_C"/>
    <property type="match status" value="1"/>
</dbReference>
<feature type="domain" description="Alanine dehydrogenase/pyridine nucleotide transhydrogenase N-terminal" evidence="16">
    <location>
        <begin position="628"/>
        <end position="740"/>
    </location>
</feature>
<feature type="region of interest" description="Disordered" evidence="13">
    <location>
        <begin position="69"/>
        <end position="110"/>
    </location>
</feature>
<feature type="transmembrane region" description="Helical" evidence="14">
    <location>
        <begin position="177"/>
        <end position="195"/>
    </location>
</feature>
<dbReference type="EC" id="7.1.1.1" evidence="2"/>
<dbReference type="EMBL" id="GG662605">
    <property type="protein sequence ID" value="EAS01032.2"/>
    <property type="molecule type" value="Genomic_DNA"/>
</dbReference>
<feature type="transmembrane region" description="Helical" evidence="14">
    <location>
        <begin position="333"/>
        <end position="351"/>
    </location>
</feature>
<feature type="compositionally biased region" description="Basic and acidic residues" evidence="13">
    <location>
        <begin position="1016"/>
        <end position="1033"/>
    </location>
</feature>
<keyword evidence="3" id="KW-1003">Cell membrane</keyword>
<feature type="transmembrane region" description="Helical" evidence="14">
    <location>
        <begin position="125"/>
        <end position="144"/>
    </location>
</feature>
<name>I7ML24_TETTS</name>
<keyword evidence="6" id="KW-0547">Nucleotide-binding</keyword>
<feature type="transmembrane region" description="Helical" evidence="14">
    <location>
        <begin position="357"/>
        <end position="374"/>
    </location>
</feature>
<comment type="catalytic activity">
    <reaction evidence="12">
        <text>NAD(+) + NADPH + H(+)(in) = NADH + NADP(+) + H(+)(out)</text>
        <dbReference type="Rhea" id="RHEA:47992"/>
        <dbReference type="ChEBI" id="CHEBI:15378"/>
        <dbReference type="ChEBI" id="CHEBI:57540"/>
        <dbReference type="ChEBI" id="CHEBI:57783"/>
        <dbReference type="ChEBI" id="CHEBI:57945"/>
        <dbReference type="ChEBI" id="CHEBI:58349"/>
        <dbReference type="EC" id="7.1.1.1"/>
    </reaction>
</comment>
<dbReference type="FunCoup" id="I7ML24">
    <property type="interactions" value="3"/>
</dbReference>
<dbReference type="Gene3D" id="3.40.50.1220">
    <property type="entry name" value="TPP-binding domain"/>
    <property type="match status" value="1"/>
</dbReference>
<feature type="transmembrane region" description="Helical" evidence="14">
    <location>
        <begin position="1103"/>
        <end position="1122"/>
    </location>
</feature>
<reference evidence="18" key="1">
    <citation type="journal article" date="2006" name="PLoS Biol.">
        <title>Macronuclear genome sequence of the ciliate Tetrahymena thermophila, a model eukaryote.</title>
        <authorList>
            <person name="Eisen J.A."/>
            <person name="Coyne R.S."/>
            <person name="Wu M."/>
            <person name="Wu D."/>
            <person name="Thiagarajan M."/>
            <person name="Wortman J.R."/>
            <person name="Badger J.H."/>
            <person name="Ren Q."/>
            <person name="Amedeo P."/>
            <person name="Jones K.M."/>
            <person name="Tallon L.J."/>
            <person name="Delcher A.L."/>
            <person name="Salzberg S.L."/>
            <person name="Silva J.C."/>
            <person name="Haas B.J."/>
            <person name="Majoros W.H."/>
            <person name="Farzad M."/>
            <person name="Carlton J.M."/>
            <person name="Smith R.K. Jr."/>
            <person name="Garg J."/>
            <person name="Pearlman R.E."/>
            <person name="Karrer K.M."/>
            <person name="Sun L."/>
            <person name="Manning G."/>
            <person name="Elde N.C."/>
            <person name="Turkewitz A.P."/>
            <person name="Asai D.J."/>
            <person name="Wilkes D.E."/>
            <person name="Wang Y."/>
            <person name="Cai H."/>
            <person name="Collins K."/>
            <person name="Stewart B.A."/>
            <person name="Lee S.R."/>
            <person name="Wilamowska K."/>
            <person name="Weinberg Z."/>
            <person name="Ruzzo W.L."/>
            <person name="Wloga D."/>
            <person name="Gaertig J."/>
            <person name="Frankel J."/>
            <person name="Tsao C.-C."/>
            <person name="Gorovsky M.A."/>
            <person name="Keeling P.J."/>
            <person name="Waller R.F."/>
            <person name="Patron N.J."/>
            <person name="Cherry J.M."/>
            <person name="Stover N.A."/>
            <person name="Krieger C.J."/>
            <person name="del Toro C."/>
            <person name="Ryder H.F."/>
            <person name="Williamson S.C."/>
            <person name="Barbeau R.A."/>
            <person name="Hamilton E.P."/>
            <person name="Orias E."/>
        </authorList>
    </citation>
    <scope>NUCLEOTIDE SEQUENCE [LARGE SCALE GENOMIC DNA]</scope>
    <source>
        <strain evidence="18">SB210</strain>
    </source>
</reference>
<evidence type="ECO:0000256" key="3">
    <source>
        <dbReference type="ARBA" id="ARBA00022475"/>
    </source>
</evidence>
<evidence type="ECO:0000256" key="1">
    <source>
        <dbReference type="ARBA" id="ARBA00004429"/>
    </source>
</evidence>
<evidence type="ECO:0000256" key="14">
    <source>
        <dbReference type="SAM" id="Phobius"/>
    </source>
</evidence>
<dbReference type="InterPro" id="IPR029035">
    <property type="entry name" value="DHS-like_NAD/FAD-binding_dom"/>
</dbReference>
<dbReference type="Proteomes" id="UP000009168">
    <property type="component" value="Unassembled WGS sequence"/>
</dbReference>
<proteinExistence type="predicted"/>
<evidence type="ECO:0000259" key="15">
    <source>
        <dbReference type="SMART" id="SM01002"/>
    </source>
</evidence>
<dbReference type="AlphaFoldDB" id="I7ML24"/>
<evidence type="ECO:0000313" key="18">
    <source>
        <dbReference type="Proteomes" id="UP000009168"/>
    </source>
</evidence>
<dbReference type="KEGG" id="tet:TTHERM_00314860"/>
<evidence type="ECO:0000313" key="17">
    <source>
        <dbReference type="EMBL" id="EAS01032.2"/>
    </source>
</evidence>
<organism evidence="17 18">
    <name type="scientific">Tetrahymena thermophila (strain SB210)</name>
    <dbReference type="NCBI Taxonomy" id="312017"/>
    <lineage>
        <taxon>Eukaryota</taxon>
        <taxon>Sar</taxon>
        <taxon>Alveolata</taxon>
        <taxon>Ciliophora</taxon>
        <taxon>Intramacronucleata</taxon>
        <taxon>Oligohymenophorea</taxon>
        <taxon>Hymenostomatida</taxon>
        <taxon>Tetrahymenina</taxon>
        <taxon>Tetrahymenidae</taxon>
        <taxon>Tetrahymena</taxon>
    </lineage>
</organism>
<feature type="transmembrane region" description="Helical" evidence="14">
    <location>
        <begin position="1158"/>
        <end position="1176"/>
    </location>
</feature>
<feature type="transmembrane region" description="Helical" evidence="14">
    <location>
        <begin position="308"/>
        <end position="326"/>
    </location>
</feature>
<keyword evidence="7" id="KW-0521">NADP</keyword>
<dbReference type="InterPro" id="IPR034300">
    <property type="entry name" value="PNTB-like"/>
</dbReference>
<dbReference type="GO" id="GO:0005886">
    <property type="term" value="C:plasma membrane"/>
    <property type="evidence" value="ECO:0007669"/>
    <property type="project" value="UniProtKB-SubCell"/>
</dbReference>
<evidence type="ECO:0000256" key="13">
    <source>
        <dbReference type="SAM" id="MobiDB-lite"/>
    </source>
</evidence>
<keyword evidence="4" id="KW-0997">Cell inner membrane</keyword>
<keyword evidence="11 14" id="KW-0472">Membrane</keyword>
<feature type="transmembrane region" description="Helical" evidence="14">
    <location>
        <begin position="151"/>
        <end position="171"/>
    </location>
</feature>
<dbReference type="SUPFAM" id="SSF51735">
    <property type="entry name" value="NAD(P)-binding Rossmann-fold domains"/>
    <property type="match status" value="1"/>
</dbReference>
<dbReference type="InParanoid" id="I7ML24"/>
<feature type="domain" description="Alanine dehydrogenase/pyridine nucleotide transhydrogenase NAD(H)-binding" evidence="15">
    <location>
        <begin position="777"/>
        <end position="932"/>
    </location>
</feature>
<evidence type="ECO:0000256" key="8">
    <source>
        <dbReference type="ARBA" id="ARBA00022967"/>
    </source>
</evidence>
<keyword evidence="8" id="KW-1278">Translocase</keyword>
<feature type="transmembrane region" description="Helical" evidence="14">
    <location>
        <begin position="207"/>
        <end position="225"/>
    </location>
</feature>
<dbReference type="CDD" id="cd06174">
    <property type="entry name" value="MFS"/>
    <property type="match status" value="1"/>
</dbReference>
<dbReference type="Pfam" id="PF01262">
    <property type="entry name" value="AlaDh_PNT_C"/>
    <property type="match status" value="1"/>
</dbReference>
<feature type="transmembrane region" description="Helical" evidence="14">
    <location>
        <begin position="283"/>
        <end position="302"/>
    </location>
</feature>
<dbReference type="Pfam" id="PF12769">
    <property type="entry name" value="PNTB_4TM"/>
    <property type="match status" value="1"/>
</dbReference>
<dbReference type="PANTHER" id="PTHR10160">
    <property type="entry name" value="NAD(P) TRANSHYDROGENASE"/>
    <property type="match status" value="1"/>
</dbReference>
<keyword evidence="10" id="KW-0520">NAD</keyword>
<dbReference type="STRING" id="312017.I7ML24"/>
<dbReference type="InterPro" id="IPR036291">
    <property type="entry name" value="NAD(P)-bd_dom_sf"/>
</dbReference>
<dbReference type="GO" id="GO:0006740">
    <property type="term" value="P:NADPH regeneration"/>
    <property type="evidence" value="ECO:0007669"/>
    <property type="project" value="TreeGrafter"/>
</dbReference>
<sequence length="1229" mass="137482">MLRQHQGSFKTRTGHQKLKLIEEQSLPHESSEGLLDYFNFSSIKKKLQSWCDSIVDNDTVHRFLSKIGQKDEDKDSNDKSQKNQDSKGDDKKDNSDNKEQDDSSTKTDNSNKELKVNRVTDFQNASYFAASFMFILAIYSFSSAKTARRGVFIGLGGMILAIWASFFSSTWDLGDSFRWLVSFLVGGTIGLFAGLNAKMSQIGQTVCLLQAMVGAGCFLLGLAQYERYEYLKVEFEGFGSIQTVVVCWLGSTLFSSTLTSFYKLDKKNLAKAPLETIGKKRDLFNTIVIISIVVLSILYIWFNFGWTLWVIIFLSLYIGWGLTVSAQPKEMNIVVPCQTFLTGLTIVFVGFMLDRHYLLLVGALCITGGLSLTLQSAKGLNVKVHQVFFKSWSKSNADSEASQNHHFGYHNQLINENDLAHELLYNDKIVFVPGNGIYQTNSTQALSEISFALQHLGKHVTFCVHPCSGRIPGHIQAVLTSFDIPYSKIKQMNEVDFAEFDLAVVIGAYEEVDPDNLNDRQSSNYKMPTCKVWEATKVIYVETQIEKYKGNGLFDKQNISVMKGDANKLLSNIVKDFQRKGFTDMDPEERSLILQGVAIQAQSNLIPQQTANPDDLEDLVKKATRILGVYNEQSESNETRVAITPSAVKPLLKNGVHVWIEKDSGKSSGFSDEQYYKAGAKIATANEIFQNANILVFISQLKDKQINQIGKAVELLVAPLGKEKKQVVSKLAKNEKLTVVDLSDISPEVIRAQKLSTSANQETLSCYRSVFEGFYHLNKIARPVYNSTGRSPGAHVLVIGADHLGLTVASIAKQYGSIVRVYDRRDGLKHLIKKSGFIPVEFVYEIVNNSPNHVEEVQKNALKEVLKTTDLVITASFKDDGSATKVLNEELCSLLRRGSVIVDLAAEKGGNTSLTQLDKVNHDVNLGIHVIGYSFGSYCQKLNRQSSELHSLSINHLFNQIFLNKNLELGLVDLQDETLREVCYLHTGKDVSDRSFKKHQHDHEKLANESEIPDQSEQKLVEKQDKESDRKSIDIQHSEASVHLDGNNDKISEENKEKTFGEKFKNTLKKTGEYYENSKEYVLNFVSDQFSEKREEEINKNPGVFATLFTVFVLIFCLFLGVLTDSEFIFQLGLFILALFVGDTVIKQVDPGLNGPLLLFLQTLSGSIGIACMLIFSQEDNVAFFSAFTIIATVGNMLAMACVVGGFALTIRAVTNFTPREYRQIDNSE</sequence>
<comment type="subcellular location">
    <subcellularLocation>
        <location evidence="1">Cell inner membrane</location>
        <topology evidence="1">Multi-pass membrane protein</topology>
    </subcellularLocation>
</comment>
<evidence type="ECO:0000256" key="5">
    <source>
        <dbReference type="ARBA" id="ARBA00022692"/>
    </source>
</evidence>
<dbReference type="SMART" id="SM01003">
    <property type="entry name" value="AlaDh_PNT_N"/>
    <property type="match status" value="1"/>
</dbReference>
<feature type="transmembrane region" description="Helical" evidence="14">
    <location>
        <begin position="237"/>
        <end position="262"/>
    </location>
</feature>
<dbReference type="Gene3D" id="3.40.50.720">
    <property type="entry name" value="NAD(P)-binding Rossmann-like Domain"/>
    <property type="match status" value="2"/>
</dbReference>
<dbReference type="CDD" id="cd01620">
    <property type="entry name" value="Ala_dh_like"/>
    <property type="match status" value="1"/>
</dbReference>
<feature type="transmembrane region" description="Helical" evidence="14">
    <location>
        <begin position="1182"/>
        <end position="1211"/>
    </location>
</feature>
<feature type="compositionally biased region" description="Basic and acidic residues" evidence="13">
    <location>
        <begin position="994"/>
        <end position="1008"/>
    </location>
</feature>
<evidence type="ECO:0000256" key="2">
    <source>
        <dbReference type="ARBA" id="ARBA00012943"/>
    </source>
</evidence>
<keyword evidence="9 14" id="KW-1133">Transmembrane helix</keyword>
<dbReference type="OrthoDB" id="293646at2759"/>
<evidence type="ECO:0000256" key="4">
    <source>
        <dbReference type="ARBA" id="ARBA00022519"/>
    </source>
</evidence>
<dbReference type="RefSeq" id="XP_001021277.2">
    <property type="nucleotide sequence ID" value="XM_001021277.3"/>
</dbReference>
<dbReference type="PANTHER" id="PTHR10160:SF19">
    <property type="entry name" value="PROTON-TRANSLOCATING NAD(P)(+) TRANSHYDROGENASE"/>
    <property type="match status" value="1"/>
</dbReference>
<feature type="transmembrane region" description="Helical" evidence="14">
    <location>
        <begin position="1128"/>
        <end position="1146"/>
    </location>
</feature>
<keyword evidence="18" id="KW-1185">Reference proteome</keyword>
<protein>
    <recommendedName>
        <fullName evidence="2">proton-translocating NAD(P)(+) transhydrogenase</fullName>
        <ecNumber evidence="2">7.1.1.1</ecNumber>
    </recommendedName>
</protein>
<keyword evidence="5 14" id="KW-0812">Transmembrane</keyword>
<evidence type="ECO:0000256" key="9">
    <source>
        <dbReference type="ARBA" id="ARBA00022989"/>
    </source>
</evidence>
<accession>I7ML24</accession>
<evidence type="ECO:0000256" key="10">
    <source>
        <dbReference type="ARBA" id="ARBA00023027"/>
    </source>
</evidence>
<dbReference type="SUPFAM" id="SSF52283">
    <property type="entry name" value="Formate/glycerate dehydrogenase catalytic domain-like"/>
    <property type="match status" value="1"/>
</dbReference>
<dbReference type="SUPFAM" id="SSF52467">
    <property type="entry name" value="DHS-like NAD/FAD-binding domain"/>
    <property type="match status" value="1"/>
</dbReference>
<dbReference type="Pfam" id="PF02233">
    <property type="entry name" value="PNTB"/>
    <property type="match status" value="1"/>
</dbReference>
<dbReference type="InterPro" id="IPR007698">
    <property type="entry name" value="AlaDH/PNT_NAD(H)-bd"/>
</dbReference>
<evidence type="ECO:0000259" key="16">
    <source>
        <dbReference type="SMART" id="SM01003"/>
    </source>
</evidence>
<dbReference type="GO" id="GO:0050661">
    <property type="term" value="F:NADP binding"/>
    <property type="evidence" value="ECO:0007669"/>
    <property type="project" value="TreeGrafter"/>
</dbReference>
<dbReference type="Pfam" id="PF05222">
    <property type="entry name" value="AlaDh_PNT_N"/>
    <property type="match status" value="1"/>
</dbReference>
<dbReference type="GO" id="GO:0008750">
    <property type="term" value="F:proton-translocating NAD(P)+ transhydrogenase activity"/>
    <property type="evidence" value="ECO:0007669"/>
    <property type="project" value="UniProtKB-EC"/>
</dbReference>
<evidence type="ECO:0000256" key="11">
    <source>
        <dbReference type="ARBA" id="ARBA00023136"/>
    </source>
</evidence>
<dbReference type="GeneID" id="7823798"/>
<gene>
    <name evidence="17" type="ORF">TTHERM_00314860</name>
</gene>
<dbReference type="InterPro" id="IPR024605">
    <property type="entry name" value="NADP_transhyd_a_C"/>
</dbReference>
<feature type="region of interest" description="Disordered" evidence="13">
    <location>
        <begin position="994"/>
        <end position="1033"/>
    </location>
</feature>